<keyword evidence="2" id="KW-1185">Reference proteome</keyword>
<dbReference type="PATRIC" id="fig|1292037.4.peg.7224"/>
<gene>
    <name evidence="1" type="ORF">H480_38495</name>
</gene>
<organism evidence="1 2">
    <name type="scientific">Amycolatopsis vancoresmycina DSM 44592</name>
    <dbReference type="NCBI Taxonomy" id="1292037"/>
    <lineage>
        <taxon>Bacteria</taxon>
        <taxon>Bacillati</taxon>
        <taxon>Actinomycetota</taxon>
        <taxon>Actinomycetes</taxon>
        <taxon>Pseudonocardiales</taxon>
        <taxon>Pseudonocardiaceae</taxon>
        <taxon>Amycolatopsis</taxon>
    </lineage>
</organism>
<proteinExistence type="predicted"/>
<comment type="caution">
    <text evidence="1">The sequence shown here is derived from an EMBL/GenBank/DDBJ whole genome shotgun (WGS) entry which is preliminary data.</text>
</comment>
<accession>R1HY07</accession>
<dbReference type="AlphaFoldDB" id="R1HY07"/>
<dbReference type="Proteomes" id="UP000014139">
    <property type="component" value="Unassembled WGS sequence"/>
</dbReference>
<dbReference type="EMBL" id="AOUO01000654">
    <property type="protein sequence ID" value="EOD63154.1"/>
    <property type="molecule type" value="Genomic_DNA"/>
</dbReference>
<sequence length="66" mass="6906">MDPIGRDVEVTVGFVHDNDGKLRLALGIGDGPTALLSVGFGLRATAIELMSQLHYAIGDLLKRGGS</sequence>
<reference evidence="1 2" key="1">
    <citation type="submission" date="2013-02" db="EMBL/GenBank/DDBJ databases">
        <title>Draft genome sequence of Amycolatopsis vancoresmycina strain DSM 44592T.</title>
        <authorList>
            <person name="Kumar S."/>
            <person name="Kaur N."/>
            <person name="Kaur C."/>
            <person name="Raghava G.P.S."/>
            <person name="Mayilraj S."/>
        </authorList>
    </citation>
    <scope>NUCLEOTIDE SEQUENCE [LARGE SCALE GENOMIC DNA]</scope>
    <source>
        <strain evidence="1 2">DSM 44592</strain>
    </source>
</reference>
<protein>
    <submittedName>
        <fullName evidence="1">Uncharacterized protein</fullName>
    </submittedName>
</protein>
<evidence type="ECO:0000313" key="1">
    <source>
        <dbReference type="EMBL" id="EOD63154.1"/>
    </source>
</evidence>
<name>R1HY07_9PSEU</name>
<evidence type="ECO:0000313" key="2">
    <source>
        <dbReference type="Proteomes" id="UP000014139"/>
    </source>
</evidence>